<dbReference type="PANTHER" id="PTHR42796">
    <property type="entry name" value="FUMARYLACETOACETATE HYDROLASE DOMAIN-CONTAINING PROTEIN 2A-RELATED"/>
    <property type="match status" value="1"/>
</dbReference>
<dbReference type="Pfam" id="PF01557">
    <property type="entry name" value="FAA_hydrolase"/>
    <property type="match status" value="1"/>
</dbReference>
<feature type="domain" description="Fumarylacetoacetase-like C-terminal" evidence="3">
    <location>
        <begin position="71"/>
        <end position="266"/>
    </location>
</feature>
<dbReference type="Proteomes" id="UP001597453">
    <property type="component" value="Unassembled WGS sequence"/>
</dbReference>
<evidence type="ECO:0000313" key="5">
    <source>
        <dbReference type="EMBL" id="MFD2674670.1"/>
    </source>
</evidence>
<evidence type="ECO:0000256" key="1">
    <source>
        <dbReference type="ARBA" id="ARBA00010211"/>
    </source>
</evidence>
<comment type="similarity">
    <text evidence="1">Belongs to the FAH family.</text>
</comment>
<dbReference type="SUPFAM" id="SSF56529">
    <property type="entry name" value="FAH"/>
    <property type="match status" value="1"/>
</dbReference>
<keyword evidence="2" id="KW-0479">Metal-binding</keyword>
<keyword evidence="6" id="KW-1185">Reference proteome</keyword>
<sequence length="269" mass="28562">MKLARFEYQGQLSFGVLDEETNEFITIEGDPLYSLANATDPNSDTGGFASDGTRIPVDAVRLLAPVIPRSKVVGFGRNYAAHAEELGNEVPGEPLMFLKPNTAIVGPGHPIVLPAESQQVEHEVELAVVIGKVARNVPADRVDEVIFGYTVANDVTARDLQQRDGQWARAKGFDSFCPLGPYIDTDYDIASGGIGCQVNGVTRQESNLSLMERSVGELVSYASSVFTLLPGDVVLTGTPAGVSALQAGDEVTCAIESLGRLTNPVVAAQ</sequence>
<dbReference type="InterPro" id="IPR011234">
    <property type="entry name" value="Fumarylacetoacetase-like_C"/>
</dbReference>
<dbReference type="InterPro" id="IPR051121">
    <property type="entry name" value="FAH"/>
</dbReference>
<evidence type="ECO:0000313" key="6">
    <source>
        <dbReference type="Proteomes" id="UP001597453"/>
    </source>
</evidence>
<organism evidence="5 6">
    <name type="scientific">Gulosibacter bifidus</name>
    <dbReference type="NCBI Taxonomy" id="272239"/>
    <lineage>
        <taxon>Bacteria</taxon>
        <taxon>Bacillati</taxon>
        <taxon>Actinomycetota</taxon>
        <taxon>Actinomycetes</taxon>
        <taxon>Micrococcales</taxon>
        <taxon>Microbacteriaceae</taxon>
        <taxon>Gulosibacter</taxon>
    </lineage>
</organism>
<protein>
    <submittedName>
        <fullName evidence="5">Fumarylacetoacetate hydrolase family protein</fullName>
        <ecNumber evidence="5">3.7.-.-</ecNumber>
    </submittedName>
</protein>
<dbReference type="EC" id="3.7.-.-" evidence="5"/>
<dbReference type="PANTHER" id="PTHR42796:SF4">
    <property type="entry name" value="FUMARYLACETOACETATE HYDROLASE DOMAIN-CONTAINING PROTEIN 2A"/>
    <property type="match status" value="1"/>
</dbReference>
<keyword evidence="5" id="KW-0378">Hydrolase</keyword>
<dbReference type="Gene3D" id="3.90.850.10">
    <property type="entry name" value="Fumarylacetoacetase-like, C-terminal domain"/>
    <property type="match status" value="1"/>
</dbReference>
<dbReference type="GO" id="GO:0016787">
    <property type="term" value="F:hydrolase activity"/>
    <property type="evidence" value="ECO:0007669"/>
    <property type="project" value="UniProtKB-KW"/>
</dbReference>
<proteinExistence type="inferred from homology"/>
<feature type="domain" description="Rv2993c-like N-terminal" evidence="4">
    <location>
        <begin position="1"/>
        <end position="65"/>
    </location>
</feature>
<comment type="caution">
    <text evidence="5">The sequence shown here is derived from an EMBL/GenBank/DDBJ whole genome shotgun (WGS) entry which is preliminary data.</text>
</comment>
<evidence type="ECO:0000256" key="2">
    <source>
        <dbReference type="ARBA" id="ARBA00022723"/>
    </source>
</evidence>
<dbReference type="Pfam" id="PF10370">
    <property type="entry name" value="Rv2993c-like_N"/>
    <property type="match status" value="1"/>
</dbReference>
<dbReference type="RefSeq" id="WP_066056344.1">
    <property type="nucleotide sequence ID" value="NZ_JBHUNF010000003.1"/>
</dbReference>
<reference evidence="6" key="1">
    <citation type="journal article" date="2019" name="Int. J. Syst. Evol. Microbiol.">
        <title>The Global Catalogue of Microorganisms (GCM) 10K type strain sequencing project: providing services to taxonomists for standard genome sequencing and annotation.</title>
        <authorList>
            <consortium name="The Broad Institute Genomics Platform"/>
            <consortium name="The Broad Institute Genome Sequencing Center for Infectious Disease"/>
            <person name="Wu L."/>
            <person name="Ma J."/>
        </authorList>
    </citation>
    <scope>NUCLEOTIDE SEQUENCE [LARGE SCALE GENOMIC DNA]</scope>
    <source>
        <strain evidence="6">TISTR 1511</strain>
    </source>
</reference>
<evidence type="ECO:0000259" key="4">
    <source>
        <dbReference type="Pfam" id="PF10370"/>
    </source>
</evidence>
<dbReference type="EMBL" id="JBHUNF010000003">
    <property type="protein sequence ID" value="MFD2674670.1"/>
    <property type="molecule type" value="Genomic_DNA"/>
</dbReference>
<dbReference type="InterPro" id="IPR036663">
    <property type="entry name" value="Fumarylacetoacetase_C_sf"/>
</dbReference>
<evidence type="ECO:0000259" key="3">
    <source>
        <dbReference type="Pfam" id="PF01557"/>
    </source>
</evidence>
<dbReference type="InterPro" id="IPR018833">
    <property type="entry name" value="Rv2993c-like_N"/>
</dbReference>
<name>A0ABW5RJ27_9MICO</name>
<gene>
    <name evidence="5" type="ORF">ACFSUQ_05055</name>
</gene>
<accession>A0ABW5RJ27</accession>